<organism evidence="3 4">
    <name type="scientific">Gilvimarinus algae</name>
    <dbReference type="NCBI Taxonomy" id="3058037"/>
    <lineage>
        <taxon>Bacteria</taxon>
        <taxon>Pseudomonadati</taxon>
        <taxon>Pseudomonadota</taxon>
        <taxon>Gammaproteobacteria</taxon>
        <taxon>Cellvibrionales</taxon>
        <taxon>Cellvibrionaceae</taxon>
        <taxon>Gilvimarinus</taxon>
    </lineage>
</organism>
<dbReference type="SUPFAM" id="SSF46565">
    <property type="entry name" value="Chaperone J-domain"/>
    <property type="match status" value="1"/>
</dbReference>
<comment type="caution">
    <text evidence="3">The sequence shown here is derived from an EMBL/GenBank/DDBJ whole genome shotgun (WGS) entry which is preliminary data.</text>
</comment>
<dbReference type="SMART" id="SM00271">
    <property type="entry name" value="DnaJ"/>
    <property type="match status" value="1"/>
</dbReference>
<dbReference type="InterPro" id="IPR021059">
    <property type="entry name" value="DnaJ-related_N"/>
</dbReference>
<gene>
    <name evidence="3" type="ORF">QWI16_18210</name>
</gene>
<evidence type="ECO:0000313" key="3">
    <source>
        <dbReference type="EMBL" id="MDO3384121.1"/>
    </source>
</evidence>
<evidence type="ECO:0000313" key="4">
    <source>
        <dbReference type="Proteomes" id="UP001168380"/>
    </source>
</evidence>
<dbReference type="PROSITE" id="PS50076">
    <property type="entry name" value="DNAJ_2"/>
    <property type="match status" value="1"/>
</dbReference>
<dbReference type="Pfam" id="PF00226">
    <property type="entry name" value="DnaJ"/>
    <property type="match status" value="1"/>
</dbReference>
<dbReference type="Proteomes" id="UP001168380">
    <property type="component" value="Unassembled WGS sequence"/>
</dbReference>
<evidence type="ECO:0000259" key="2">
    <source>
        <dbReference type="PROSITE" id="PS50076"/>
    </source>
</evidence>
<feature type="domain" description="J" evidence="2">
    <location>
        <begin position="155"/>
        <end position="210"/>
    </location>
</feature>
<dbReference type="Gene3D" id="1.10.287.110">
    <property type="entry name" value="DnaJ domain"/>
    <property type="match status" value="1"/>
</dbReference>
<name>A0ABT8TJ48_9GAMM</name>
<dbReference type="InterPro" id="IPR036869">
    <property type="entry name" value="J_dom_sf"/>
</dbReference>
<proteinExistence type="predicted"/>
<dbReference type="EMBL" id="JAULRT010000062">
    <property type="protein sequence ID" value="MDO3384121.1"/>
    <property type="molecule type" value="Genomic_DNA"/>
</dbReference>
<accession>A0ABT8TJ48</accession>
<dbReference type="CDD" id="cd06257">
    <property type="entry name" value="DnaJ"/>
    <property type="match status" value="1"/>
</dbReference>
<sequence length="210" mass="23759">MNDKPAFTPLGANKAPANPILPVVRELLFEPGQCYSEHALIKILVARGLLPEDFAACPKQLFQAHFALFNALYQLRDELGQEGLALDIGLLEVRVYRVAEAVGQAMGSGRESKLRAYYLDWQHFEQATDESVGQLLDDFWRTLGQRPVADSDRREALEVMALSEPVSYSELKQRYRRLAMESHPDRGGDTAKLQQINWAMSVLEQSVERR</sequence>
<keyword evidence="1" id="KW-0143">Chaperone</keyword>
<keyword evidence="4" id="KW-1185">Reference proteome</keyword>
<protein>
    <submittedName>
        <fullName evidence="3">DNA-J related domain-containing protein</fullName>
    </submittedName>
</protein>
<dbReference type="InterPro" id="IPR001623">
    <property type="entry name" value="DnaJ_domain"/>
</dbReference>
<evidence type="ECO:0000256" key="1">
    <source>
        <dbReference type="ARBA" id="ARBA00023186"/>
    </source>
</evidence>
<dbReference type="Pfam" id="PF12339">
    <property type="entry name" value="DNAJ_related"/>
    <property type="match status" value="1"/>
</dbReference>
<dbReference type="RefSeq" id="WP_302715410.1">
    <property type="nucleotide sequence ID" value="NZ_JAULRT010000062.1"/>
</dbReference>
<reference evidence="3" key="1">
    <citation type="submission" date="2023-07" db="EMBL/GenBank/DDBJ databases">
        <title>Gilvimarinus algae sp. nov., isolated from the surface of Kelp.</title>
        <authorList>
            <person name="Sun Y.Y."/>
            <person name="Gong Y."/>
            <person name="Du Z.J."/>
        </authorList>
    </citation>
    <scope>NUCLEOTIDE SEQUENCE</scope>
    <source>
        <strain evidence="3">SDUM040014</strain>
    </source>
</reference>